<feature type="region of interest" description="Disordered" evidence="1">
    <location>
        <begin position="437"/>
        <end position="683"/>
    </location>
</feature>
<evidence type="ECO:0000256" key="1">
    <source>
        <dbReference type="SAM" id="MobiDB-lite"/>
    </source>
</evidence>
<evidence type="ECO:0000313" key="2">
    <source>
        <dbReference type="EMBL" id="ORY70641.1"/>
    </source>
</evidence>
<organism evidence="2 3">
    <name type="scientific">Leucosporidium creatinivorum</name>
    <dbReference type="NCBI Taxonomy" id="106004"/>
    <lineage>
        <taxon>Eukaryota</taxon>
        <taxon>Fungi</taxon>
        <taxon>Dikarya</taxon>
        <taxon>Basidiomycota</taxon>
        <taxon>Pucciniomycotina</taxon>
        <taxon>Microbotryomycetes</taxon>
        <taxon>Leucosporidiales</taxon>
        <taxon>Leucosporidium</taxon>
    </lineage>
</organism>
<feature type="compositionally biased region" description="Low complexity" evidence="1">
    <location>
        <begin position="468"/>
        <end position="489"/>
    </location>
</feature>
<dbReference type="AlphaFoldDB" id="A0A1Y2EGD7"/>
<feature type="compositionally biased region" description="Acidic residues" evidence="1">
    <location>
        <begin position="62"/>
        <end position="82"/>
    </location>
</feature>
<feature type="compositionally biased region" description="Low complexity" evidence="1">
    <location>
        <begin position="515"/>
        <end position="543"/>
    </location>
</feature>
<dbReference type="OrthoDB" id="2530467at2759"/>
<protein>
    <submittedName>
        <fullName evidence="2">Uncharacterized protein</fullName>
    </submittedName>
</protein>
<feature type="compositionally biased region" description="Low complexity" evidence="1">
    <location>
        <begin position="591"/>
        <end position="604"/>
    </location>
</feature>
<feature type="compositionally biased region" description="Polar residues" evidence="1">
    <location>
        <begin position="241"/>
        <end position="267"/>
    </location>
</feature>
<feature type="compositionally biased region" description="Low complexity" evidence="1">
    <location>
        <begin position="270"/>
        <end position="280"/>
    </location>
</feature>
<name>A0A1Y2EGD7_9BASI</name>
<dbReference type="Proteomes" id="UP000193467">
    <property type="component" value="Unassembled WGS sequence"/>
</dbReference>
<proteinExistence type="predicted"/>
<accession>A0A1Y2EGD7</accession>
<feature type="compositionally biased region" description="Polar residues" evidence="1">
    <location>
        <begin position="1"/>
        <end position="11"/>
    </location>
</feature>
<dbReference type="InParanoid" id="A0A1Y2EGD7"/>
<feature type="region of interest" description="Disordered" evidence="1">
    <location>
        <begin position="234"/>
        <end position="422"/>
    </location>
</feature>
<feature type="compositionally biased region" description="Low complexity" evidence="1">
    <location>
        <begin position="657"/>
        <end position="677"/>
    </location>
</feature>
<gene>
    <name evidence="2" type="ORF">BCR35DRAFT_307947</name>
</gene>
<comment type="caution">
    <text evidence="2">The sequence shown here is derived from an EMBL/GenBank/DDBJ whole genome shotgun (WGS) entry which is preliminary data.</text>
</comment>
<feature type="region of interest" description="Disordered" evidence="1">
    <location>
        <begin position="1"/>
        <end position="194"/>
    </location>
</feature>
<feature type="compositionally biased region" description="Low complexity" evidence="1">
    <location>
        <begin position="114"/>
        <end position="133"/>
    </location>
</feature>
<reference evidence="2 3" key="1">
    <citation type="submission" date="2016-07" db="EMBL/GenBank/DDBJ databases">
        <title>Pervasive Adenine N6-methylation of Active Genes in Fungi.</title>
        <authorList>
            <consortium name="DOE Joint Genome Institute"/>
            <person name="Mondo S.J."/>
            <person name="Dannebaum R.O."/>
            <person name="Kuo R.C."/>
            <person name="Labutti K."/>
            <person name="Haridas S."/>
            <person name="Kuo A."/>
            <person name="Salamov A."/>
            <person name="Ahrendt S.R."/>
            <person name="Lipzen A."/>
            <person name="Sullivan W."/>
            <person name="Andreopoulos W.B."/>
            <person name="Clum A."/>
            <person name="Lindquist E."/>
            <person name="Daum C."/>
            <person name="Ramamoorthy G.K."/>
            <person name="Gryganskyi A."/>
            <person name="Culley D."/>
            <person name="Magnuson J.K."/>
            <person name="James T.Y."/>
            <person name="O'Malley M.A."/>
            <person name="Stajich J.E."/>
            <person name="Spatafora J.W."/>
            <person name="Visel A."/>
            <person name="Grigoriev I.V."/>
        </authorList>
    </citation>
    <scope>NUCLEOTIDE SEQUENCE [LARGE SCALE GENOMIC DNA]</scope>
    <source>
        <strain evidence="2 3">62-1032</strain>
    </source>
</reference>
<feature type="compositionally biased region" description="Low complexity" evidence="1">
    <location>
        <begin position="19"/>
        <end position="39"/>
    </location>
</feature>
<sequence length="737" mass="77985">MDNRRSSLQNGRQERKRASSPYARPASPATRAPAATPSRLGAMLSYFSPFRSSKAAKQPSPEPEEEEQDEDEPAEAEDEEEGAFALHGQSLAHVGDASFGEHELDGRAPPSPTPQSQSLYPSLSSLTTSQSLPNLASPAVASPSQRGLNHYAPSPLGRPVEDARPATPSAWGGSEAQYENDSNRSPPGRATAELARFFREKADRGDEPLTAIEQAGVFALMQQAQAESLPTAFTPRFEGRGSSSVSTQGFLPHSASQTFPASTSTARFGSPAPSASSNAPFRRRRPVYVGAGYSSQAARRRKANAAAANGEGGLTRSQSVGMVYEMSGSKTEEPSVADGKRRKVVEDSDDAPPPFATEAPIPSSPAPSVAPSPAKAPVSLGPKYSAISTPARPSPLWQVSKADTPSPSPPKRMTTASSTIKPSFAADLMMDIIREEDAARPKVTRQEVLNPYESADNPMARIPRSRPSRPATPRRTPASAKKAAPTPTKEISPLEQLERTMPADYRRDDAKRARPSPASPAKAAPSPAPAPAKAKAKAAPSKKQALETIELLSDSDEEEQEEDEDEEEEEEAAPPPPKQTAHKSRGSTKQASTFAPAKTTSKAPTPSPAPPTPKRKAPTPEPESEPTTSRRPSLFAPPVEQPSSPKASLPPTPPPVVTSSFSFSVPPTAPAAAPSATGSDDKAREEALKVVKSALPKFSFAGAFVGCESRKEEDAAVRAVQELVKGMSRSELPKLAL</sequence>
<feature type="compositionally biased region" description="Acidic residues" evidence="1">
    <location>
        <begin position="553"/>
        <end position="572"/>
    </location>
</feature>
<evidence type="ECO:0000313" key="3">
    <source>
        <dbReference type="Proteomes" id="UP000193467"/>
    </source>
</evidence>
<keyword evidence="3" id="KW-1185">Reference proteome</keyword>
<dbReference type="EMBL" id="MCGR01000055">
    <property type="protein sequence ID" value="ORY70641.1"/>
    <property type="molecule type" value="Genomic_DNA"/>
</dbReference>